<organism evidence="1 2">
    <name type="scientific">Brassica cretica</name>
    <name type="common">Mustard</name>
    <dbReference type="NCBI Taxonomy" id="69181"/>
    <lineage>
        <taxon>Eukaryota</taxon>
        <taxon>Viridiplantae</taxon>
        <taxon>Streptophyta</taxon>
        <taxon>Embryophyta</taxon>
        <taxon>Tracheophyta</taxon>
        <taxon>Spermatophyta</taxon>
        <taxon>Magnoliopsida</taxon>
        <taxon>eudicotyledons</taxon>
        <taxon>Gunneridae</taxon>
        <taxon>Pentapetalae</taxon>
        <taxon>rosids</taxon>
        <taxon>malvids</taxon>
        <taxon>Brassicales</taxon>
        <taxon>Brassicaceae</taxon>
        <taxon>Brassiceae</taxon>
        <taxon>Brassica</taxon>
    </lineage>
</organism>
<dbReference type="EMBL" id="QGKX02001621">
    <property type="protein sequence ID" value="KAF3500158.1"/>
    <property type="molecule type" value="Genomic_DNA"/>
</dbReference>
<comment type="caution">
    <text evidence="1">The sequence shown here is derived from an EMBL/GenBank/DDBJ whole genome shotgun (WGS) entry which is preliminary data.</text>
</comment>
<dbReference type="AlphaFoldDB" id="A0A8S9NE30"/>
<gene>
    <name evidence="1" type="ORF">F2Q69_00044933</name>
</gene>
<protein>
    <submittedName>
        <fullName evidence="1">Uncharacterized protein</fullName>
    </submittedName>
</protein>
<evidence type="ECO:0000313" key="2">
    <source>
        <dbReference type="Proteomes" id="UP000712600"/>
    </source>
</evidence>
<evidence type="ECO:0000313" key="1">
    <source>
        <dbReference type="EMBL" id="KAF3500158.1"/>
    </source>
</evidence>
<dbReference type="Proteomes" id="UP000712600">
    <property type="component" value="Unassembled WGS sequence"/>
</dbReference>
<proteinExistence type="predicted"/>
<accession>A0A8S9NE30</accession>
<reference evidence="1" key="1">
    <citation type="submission" date="2019-12" db="EMBL/GenBank/DDBJ databases">
        <title>Genome sequencing and annotation of Brassica cretica.</title>
        <authorList>
            <person name="Studholme D.J."/>
            <person name="Sarris P."/>
        </authorList>
    </citation>
    <scope>NUCLEOTIDE SEQUENCE</scope>
    <source>
        <strain evidence="1">PFS-109/04</strain>
        <tissue evidence="1">Leaf</tissue>
    </source>
</reference>
<name>A0A8S9NE30_BRACR</name>
<sequence length="122" mass="14578">MGDPVMLNGLYGCPRLYLRYEVDRSREDSSRDVVCGVGLDRLCYEYMYSQLCNLNLCKESHFDKMLDSKWIKWPIRIGRLDGFRYQDRSYKIEMLDSKWIKWPIRIGLKATGLDGFRYQDRS</sequence>